<evidence type="ECO:0000256" key="4">
    <source>
        <dbReference type="ARBA" id="ARBA00022679"/>
    </source>
</evidence>
<evidence type="ECO:0000256" key="11">
    <source>
        <dbReference type="RuleBase" id="RU003783"/>
    </source>
</evidence>
<keyword evidence="8 10" id="KW-0460">Magnesium</keyword>
<dbReference type="Pfam" id="PF01715">
    <property type="entry name" value="IPPT"/>
    <property type="match status" value="1"/>
</dbReference>
<evidence type="ECO:0000313" key="14">
    <source>
        <dbReference type="EMBL" id="EJF86376.1"/>
    </source>
</evidence>
<dbReference type="InterPro" id="IPR018022">
    <property type="entry name" value="IPT"/>
</dbReference>
<feature type="site" description="Interaction with substrate tRNA" evidence="10">
    <location>
        <position position="100"/>
    </location>
</feature>
<dbReference type="STRING" id="1094564.MCW_00272"/>
<dbReference type="PANTHER" id="PTHR11088">
    <property type="entry name" value="TRNA DIMETHYLALLYLTRANSFERASE"/>
    <property type="match status" value="1"/>
</dbReference>
<evidence type="ECO:0000256" key="9">
    <source>
        <dbReference type="ARBA" id="ARBA00049563"/>
    </source>
</evidence>
<comment type="function">
    <text evidence="2 10 12">Catalyzes the transfer of a dimethylallyl group onto the adenine at position 37 in tRNAs that read codons beginning with uridine, leading to the formation of N6-(dimethylallyl)adenosine (i(6)A).</text>
</comment>
<evidence type="ECO:0000256" key="1">
    <source>
        <dbReference type="ARBA" id="ARBA00001946"/>
    </source>
</evidence>
<keyword evidence="7 10" id="KW-0067">ATP-binding</keyword>
<dbReference type="AlphaFoldDB" id="J0QL83"/>
<feature type="region of interest" description="Interaction with substrate tRNA" evidence="10">
    <location>
        <begin position="36"/>
        <end position="39"/>
    </location>
</feature>
<comment type="caution">
    <text evidence="10">Lacks conserved residue(s) required for the propagation of feature annotation.</text>
</comment>
<comment type="caution">
    <text evidence="14">The sequence shown here is derived from an EMBL/GenBank/DDBJ whole genome shotgun (WGS) entry which is preliminary data.</text>
</comment>
<comment type="catalytic activity">
    <reaction evidence="9 10 11">
        <text>adenosine(37) in tRNA + dimethylallyl diphosphate = N(6)-dimethylallyladenosine(37) in tRNA + diphosphate</text>
        <dbReference type="Rhea" id="RHEA:26482"/>
        <dbReference type="Rhea" id="RHEA-COMP:10162"/>
        <dbReference type="Rhea" id="RHEA-COMP:10375"/>
        <dbReference type="ChEBI" id="CHEBI:33019"/>
        <dbReference type="ChEBI" id="CHEBI:57623"/>
        <dbReference type="ChEBI" id="CHEBI:74411"/>
        <dbReference type="ChEBI" id="CHEBI:74415"/>
        <dbReference type="EC" id="2.5.1.75"/>
    </reaction>
</comment>
<evidence type="ECO:0000256" key="7">
    <source>
        <dbReference type="ARBA" id="ARBA00022840"/>
    </source>
</evidence>
<proteinExistence type="inferred from homology"/>
<dbReference type="Gene3D" id="1.10.20.140">
    <property type="match status" value="1"/>
</dbReference>
<dbReference type="HOGENOM" id="CLU_032616_0_1_5"/>
<dbReference type="GO" id="GO:0005524">
    <property type="term" value="F:ATP binding"/>
    <property type="evidence" value="ECO:0007669"/>
    <property type="project" value="UniProtKB-UniRule"/>
</dbReference>
<keyword evidence="6 10" id="KW-0547">Nucleotide-binding</keyword>
<evidence type="ECO:0000313" key="15">
    <source>
        <dbReference type="Proteomes" id="UP000002646"/>
    </source>
</evidence>
<comment type="similarity">
    <text evidence="3 10 13">Belongs to the IPP transferase family.</text>
</comment>
<feature type="binding site" evidence="10">
    <location>
        <begin position="11"/>
        <end position="18"/>
    </location>
    <ligand>
        <name>ATP</name>
        <dbReference type="ChEBI" id="CHEBI:30616"/>
    </ligand>
</feature>
<keyword evidence="4 10" id="KW-0808">Transferase</keyword>
<dbReference type="SUPFAM" id="SSF52540">
    <property type="entry name" value="P-loop containing nucleoside triphosphate hydrolases"/>
    <property type="match status" value="2"/>
</dbReference>
<evidence type="ECO:0000256" key="12">
    <source>
        <dbReference type="RuleBase" id="RU003784"/>
    </source>
</evidence>
<dbReference type="GO" id="GO:0052381">
    <property type="term" value="F:tRNA dimethylallyltransferase activity"/>
    <property type="evidence" value="ECO:0007669"/>
    <property type="project" value="UniProtKB-UniRule"/>
</dbReference>
<evidence type="ECO:0000256" key="10">
    <source>
        <dbReference type="HAMAP-Rule" id="MF_00185"/>
    </source>
</evidence>
<feature type="region of interest" description="Interaction with substrate tRNA" evidence="10">
    <location>
        <begin position="158"/>
        <end position="162"/>
    </location>
</feature>
<feature type="binding site" evidence="10">
    <location>
        <begin position="13"/>
        <end position="18"/>
    </location>
    <ligand>
        <name>substrate</name>
    </ligand>
</feature>
<feature type="site" description="Interaction with substrate tRNA" evidence="10">
    <location>
        <position position="122"/>
    </location>
</feature>
<dbReference type="RefSeq" id="WP_006925094.1">
    <property type="nucleotide sequence ID" value="NZ_JH725101.1"/>
</dbReference>
<evidence type="ECO:0000256" key="2">
    <source>
        <dbReference type="ARBA" id="ARBA00003213"/>
    </source>
</evidence>
<dbReference type="InterPro" id="IPR027417">
    <property type="entry name" value="P-loop_NTPase"/>
</dbReference>
<dbReference type="EC" id="2.5.1.75" evidence="10"/>
<dbReference type="InterPro" id="IPR039657">
    <property type="entry name" value="Dimethylallyltransferase"/>
</dbReference>
<dbReference type="PANTHER" id="PTHR11088:SF60">
    <property type="entry name" value="TRNA DIMETHYLALLYLTRANSFERASE"/>
    <property type="match status" value="1"/>
</dbReference>
<comment type="cofactor">
    <cofactor evidence="1 10">
        <name>Mg(2+)</name>
        <dbReference type="ChEBI" id="CHEBI:18420"/>
    </cofactor>
</comment>
<dbReference type="OrthoDB" id="9776390at2"/>
<evidence type="ECO:0000256" key="3">
    <source>
        <dbReference type="ARBA" id="ARBA00005842"/>
    </source>
</evidence>
<evidence type="ECO:0000256" key="8">
    <source>
        <dbReference type="ARBA" id="ARBA00022842"/>
    </source>
</evidence>
<name>J0QL83_9HYPH</name>
<comment type="subunit">
    <text evidence="10">Monomer.</text>
</comment>
<gene>
    <name evidence="10" type="primary">miaA</name>
    <name evidence="14" type="ORF">MCW_00272</name>
</gene>
<dbReference type="Gene3D" id="3.40.50.300">
    <property type="entry name" value="P-loop containing nucleotide triphosphate hydrolases"/>
    <property type="match status" value="1"/>
</dbReference>
<dbReference type="NCBIfam" id="TIGR00174">
    <property type="entry name" value="miaA"/>
    <property type="match status" value="1"/>
</dbReference>
<organism evidence="14 15">
    <name type="scientific">Cardidatus Bartonella washoeensis 085-0475</name>
    <dbReference type="NCBI Taxonomy" id="1094564"/>
    <lineage>
        <taxon>Bacteria</taxon>
        <taxon>Pseudomonadati</taxon>
        <taxon>Pseudomonadota</taxon>
        <taxon>Alphaproteobacteria</taxon>
        <taxon>Hyphomicrobiales</taxon>
        <taxon>Bartonellaceae</taxon>
        <taxon>Bartonella</taxon>
    </lineage>
</organism>
<dbReference type="PATRIC" id="fig|1094564.3.peg.357"/>
<dbReference type="EMBL" id="AILX01000005">
    <property type="protein sequence ID" value="EJF86376.1"/>
    <property type="molecule type" value="Genomic_DNA"/>
</dbReference>
<accession>J0QL83</accession>
<dbReference type="GO" id="GO:0006400">
    <property type="term" value="P:tRNA modification"/>
    <property type="evidence" value="ECO:0007669"/>
    <property type="project" value="TreeGrafter"/>
</dbReference>
<dbReference type="HAMAP" id="MF_00185">
    <property type="entry name" value="IPP_trans"/>
    <property type="match status" value="1"/>
</dbReference>
<reference evidence="14 15" key="1">
    <citation type="submission" date="2012-03" db="EMBL/GenBank/DDBJ databases">
        <title>The Genome Sequence of Bartonella washoensis 085-0475.</title>
        <authorList>
            <consortium name="The Broad Institute Genome Sequencing Platform"/>
            <consortium name="The Broad Institute Genome Sequencing Center for Infectious Disease"/>
            <person name="Feldgarden M."/>
            <person name="Kirby J."/>
            <person name="Kosoy M."/>
            <person name="Birtles R."/>
            <person name="Probert W.S."/>
            <person name="Chiaraviglio L."/>
            <person name="Young S.K."/>
            <person name="Zeng Q."/>
            <person name="Gargeya S."/>
            <person name="Fitzgerald M."/>
            <person name="Haas B."/>
            <person name="Abouelleil A."/>
            <person name="Alvarado L."/>
            <person name="Arachchi H.M."/>
            <person name="Berlin A."/>
            <person name="Chapman S.B."/>
            <person name="Gearin G."/>
            <person name="Goldberg J."/>
            <person name="Griggs A."/>
            <person name="Gujja S."/>
            <person name="Hansen M."/>
            <person name="Heiman D."/>
            <person name="Howarth C."/>
            <person name="Larimer J."/>
            <person name="Lui A."/>
            <person name="MacDonald P.J.P."/>
            <person name="McCowen C."/>
            <person name="Montmayeur A."/>
            <person name="Murphy C."/>
            <person name="Neiman D."/>
            <person name="Pearson M."/>
            <person name="Priest M."/>
            <person name="Roberts A."/>
            <person name="Saif S."/>
            <person name="Shea T."/>
            <person name="Sisk P."/>
            <person name="Stolte C."/>
            <person name="Sykes S."/>
            <person name="Wortman J."/>
            <person name="Nusbaum C."/>
            <person name="Birren B."/>
        </authorList>
    </citation>
    <scope>NUCLEOTIDE SEQUENCE [LARGE SCALE GENOMIC DNA]</scope>
    <source>
        <strain evidence="14 15">085-0475</strain>
    </source>
</reference>
<protein>
    <recommendedName>
        <fullName evidence="10">tRNA dimethylallyltransferase</fullName>
        <ecNumber evidence="10">2.5.1.75</ecNumber>
    </recommendedName>
    <alternativeName>
        <fullName evidence="10">Dimethylallyl diphosphate:tRNA dimethylallyltransferase</fullName>
        <shortName evidence="10">DMAPP:tRNA dimethylallyltransferase</shortName>
        <shortName evidence="10">DMATase</shortName>
    </alternativeName>
    <alternativeName>
        <fullName evidence="10">Isopentenyl-diphosphate:tRNA isopentenyltransferase</fullName>
        <shortName evidence="10">IPP transferase</shortName>
        <shortName evidence="10">IPPT</shortName>
        <shortName evidence="10">IPTase</shortName>
    </alternativeName>
</protein>
<evidence type="ECO:0000256" key="6">
    <source>
        <dbReference type="ARBA" id="ARBA00022741"/>
    </source>
</evidence>
<evidence type="ECO:0000256" key="13">
    <source>
        <dbReference type="RuleBase" id="RU003785"/>
    </source>
</evidence>
<keyword evidence="5 10" id="KW-0819">tRNA processing</keyword>
<dbReference type="Proteomes" id="UP000002646">
    <property type="component" value="Unassembled WGS sequence"/>
</dbReference>
<evidence type="ECO:0000256" key="5">
    <source>
        <dbReference type="ARBA" id="ARBA00022694"/>
    </source>
</evidence>
<sequence>MMQRTITLIAGPTASGKSALALQMAQEKNALIINTDSMQVYDVLNILTARPTEVDTAIVPHYLYGYVNPTLHYSVGQWLCDVGKLLNTFTSKSLIFVGGTGLYFRALLGGISEIPHIPDAVRQKWRFRLDKEGAENLYRRLLQVDAVLAEKISSQDGQRIVRALEVYDATGKKLSWWQKKKTLPLISPDCSEKILLIPPRQWLYERIHKRLDSMIERGALEEVFAMKKLMLSPLLPAMKAIGISEFIAYLDGYRSFENALETVKMQTRRYAKRQMTWFRHQFDETWTLISSYEELY</sequence>